<feature type="region of interest" description="Disordered" evidence="1">
    <location>
        <begin position="1"/>
        <end position="20"/>
    </location>
</feature>
<sequence>MTPKRNDHSGPSRPVADPTPLGHRVVQVIARTVAGRVFAMDSLLYVKDPSIGHDDVVIAASYCGAGTVAHALSKGVKGVIAHDAGVGKEAAGIAGLPLADRYGVPAAAVAGETGGVSNGLSLAAGEIGSVNAAAAALGVRPGQPALRAAQLMLAAERGQAREIDIDLDNTIHEIVGTRGHRILVVRTLTSLPKDQDFSSDVVVTGVHSGGTKAALLKTWPVRGWIANDAGMAKNRSGIAGLRDSDEIGVAAASVSCFSARIDDAMSTYHEGFVSAANETARAMGVTIGMSAASAAGFMAGLRDLSAGQ</sequence>
<evidence type="ECO:0000256" key="1">
    <source>
        <dbReference type="SAM" id="MobiDB-lite"/>
    </source>
</evidence>
<name>A0ABT0UW51_9ACTN</name>
<organism evidence="2 3">
    <name type="scientific">Streptomyces albipurpureus</name>
    <dbReference type="NCBI Taxonomy" id="2897419"/>
    <lineage>
        <taxon>Bacteria</taxon>
        <taxon>Bacillati</taxon>
        <taxon>Actinomycetota</taxon>
        <taxon>Actinomycetes</taxon>
        <taxon>Kitasatosporales</taxon>
        <taxon>Streptomycetaceae</taxon>
        <taxon>Streptomyces</taxon>
    </lineage>
</organism>
<evidence type="ECO:0000313" key="3">
    <source>
        <dbReference type="Proteomes" id="UP001431429"/>
    </source>
</evidence>
<accession>A0ABT0UW51</accession>
<proteinExistence type="predicted"/>
<comment type="caution">
    <text evidence="2">The sequence shown here is derived from an EMBL/GenBank/DDBJ whole genome shotgun (WGS) entry which is preliminary data.</text>
</comment>
<dbReference type="EMBL" id="JAMQAW010000034">
    <property type="protein sequence ID" value="MCM2391870.1"/>
    <property type="molecule type" value="Genomic_DNA"/>
</dbReference>
<gene>
    <name evidence="2" type="ORF">NBG84_26895</name>
</gene>
<dbReference type="RefSeq" id="WP_250922200.1">
    <property type="nucleotide sequence ID" value="NZ_JAMQAW010000034.1"/>
</dbReference>
<protein>
    <submittedName>
        <fullName evidence="2">Uncharacterized protein</fullName>
    </submittedName>
</protein>
<dbReference type="Proteomes" id="UP001431429">
    <property type="component" value="Unassembled WGS sequence"/>
</dbReference>
<keyword evidence="3" id="KW-1185">Reference proteome</keyword>
<reference evidence="2" key="1">
    <citation type="submission" date="2022-06" db="EMBL/GenBank/DDBJ databases">
        <title>Genome public.</title>
        <authorList>
            <person name="Sun Q."/>
        </authorList>
    </citation>
    <scope>NUCLEOTIDE SEQUENCE</scope>
    <source>
        <strain evidence="2">CWNU-1</strain>
    </source>
</reference>
<evidence type="ECO:0000313" key="2">
    <source>
        <dbReference type="EMBL" id="MCM2391870.1"/>
    </source>
</evidence>
<feature type="compositionally biased region" description="Basic and acidic residues" evidence="1">
    <location>
        <begin position="1"/>
        <end position="10"/>
    </location>
</feature>